<dbReference type="SUPFAM" id="SSF54534">
    <property type="entry name" value="FKBP-like"/>
    <property type="match status" value="1"/>
</dbReference>
<dbReference type="GO" id="GO:0003755">
    <property type="term" value="F:peptidyl-prolyl cis-trans isomerase activity"/>
    <property type="evidence" value="ECO:0007669"/>
    <property type="project" value="UniProtKB-EC"/>
</dbReference>
<evidence type="ECO:0000259" key="6">
    <source>
        <dbReference type="PROSITE" id="PS50059"/>
    </source>
</evidence>
<sequence length="197" mass="21600">MLKIVNLPFLCFKKVNLPISKWGMNRLLLLFCFAILFTGLFTACNKVDDPAVINTDQVAIDSNLINNYLVRNNLKGKAKRVENILGRPDTIGVWYIIEKPGTSEPLYSLSSSVTVGYTGKLLTTGKVFSQTGDIHPSFVLGEVIRGWRIGLPKVGEGGVIRLFISSAYGYGPYAQPVVGLPANAVLDFTIEVFDVTN</sequence>
<comment type="catalytic activity">
    <reaction evidence="1 4 5">
        <text>[protein]-peptidylproline (omega=180) = [protein]-peptidylproline (omega=0)</text>
        <dbReference type="Rhea" id="RHEA:16237"/>
        <dbReference type="Rhea" id="RHEA-COMP:10747"/>
        <dbReference type="Rhea" id="RHEA-COMP:10748"/>
        <dbReference type="ChEBI" id="CHEBI:83833"/>
        <dbReference type="ChEBI" id="CHEBI:83834"/>
        <dbReference type="EC" id="5.2.1.8"/>
    </reaction>
</comment>
<dbReference type="Proteomes" id="UP001258315">
    <property type="component" value="Unassembled WGS sequence"/>
</dbReference>
<name>A0ABU3GSP1_9SPHI</name>
<evidence type="ECO:0000256" key="2">
    <source>
        <dbReference type="ARBA" id="ARBA00023110"/>
    </source>
</evidence>
<dbReference type="PROSITE" id="PS50059">
    <property type="entry name" value="FKBP_PPIASE"/>
    <property type="match status" value="1"/>
</dbReference>
<dbReference type="EMBL" id="JAVLVU010000001">
    <property type="protein sequence ID" value="MDT3402797.1"/>
    <property type="molecule type" value="Genomic_DNA"/>
</dbReference>
<reference evidence="8" key="1">
    <citation type="submission" date="2023-07" db="EMBL/GenBank/DDBJ databases">
        <title>Functional and genomic diversity of the sorghum phyllosphere microbiome.</title>
        <authorList>
            <person name="Shade A."/>
        </authorList>
    </citation>
    <scope>NUCLEOTIDE SEQUENCE [LARGE SCALE GENOMIC DNA]</scope>
    <source>
        <strain evidence="8">SORGH_AS_0422</strain>
    </source>
</reference>
<dbReference type="PANTHER" id="PTHR10516:SF443">
    <property type="entry name" value="FK506-BINDING PROTEIN 59-RELATED"/>
    <property type="match status" value="1"/>
</dbReference>
<dbReference type="Gene3D" id="3.10.50.40">
    <property type="match status" value="1"/>
</dbReference>
<dbReference type="PANTHER" id="PTHR10516">
    <property type="entry name" value="PEPTIDYL-PROLYL CIS-TRANS ISOMERASE"/>
    <property type="match status" value="1"/>
</dbReference>
<dbReference type="Pfam" id="PF00254">
    <property type="entry name" value="FKBP_C"/>
    <property type="match status" value="1"/>
</dbReference>
<comment type="caution">
    <text evidence="7">The sequence shown here is derived from an EMBL/GenBank/DDBJ whole genome shotgun (WGS) entry which is preliminary data.</text>
</comment>
<feature type="domain" description="PPIase FKBP-type" evidence="6">
    <location>
        <begin position="110"/>
        <end position="196"/>
    </location>
</feature>
<keyword evidence="2 4" id="KW-0697">Rotamase</keyword>
<dbReference type="InterPro" id="IPR050689">
    <property type="entry name" value="FKBP-type_PPIase"/>
</dbReference>
<keyword evidence="3 4" id="KW-0413">Isomerase</keyword>
<evidence type="ECO:0000313" key="8">
    <source>
        <dbReference type="Proteomes" id="UP001258315"/>
    </source>
</evidence>
<dbReference type="InterPro" id="IPR001179">
    <property type="entry name" value="PPIase_FKBP_dom"/>
</dbReference>
<evidence type="ECO:0000256" key="5">
    <source>
        <dbReference type="RuleBase" id="RU003915"/>
    </source>
</evidence>
<dbReference type="InterPro" id="IPR046357">
    <property type="entry name" value="PPIase_dom_sf"/>
</dbReference>
<evidence type="ECO:0000313" key="7">
    <source>
        <dbReference type="EMBL" id="MDT3402797.1"/>
    </source>
</evidence>
<gene>
    <name evidence="7" type="ORF">QE417_001869</name>
</gene>
<proteinExistence type="inferred from homology"/>
<organism evidence="7 8">
    <name type="scientific">Mucilaginibacter terrae</name>
    <dbReference type="NCBI Taxonomy" id="1955052"/>
    <lineage>
        <taxon>Bacteria</taxon>
        <taxon>Pseudomonadati</taxon>
        <taxon>Bacteroidota</taxon>
        <taxon>Sphingobacteriia</taxon>
        <taxon>Sphingobacteriales</taxon>
        <taxon>Sphingobacteriaceae</taxon>
        <taxon>Mucilaginibacter</taxon>
    </lineage>
</organism>
<keyword evidence="8" id="KW-1185">Reference proteome</keyword>
<evidence type="ECO:0000256" key="4">
    <source>
        <dbReference type="PROSITE-ProRule" id="PRU00277"/>
    </source>
</evidence>
<accession>A0ABU3GSP1</accession>
<comment type="similarity">
    <text evidence="5">Belongs to the FKBP-type PPIase family.</text>
</comment>
<evidence type="ECO:0000256" key="1">
    <source>
        <dbReference type="ARBA" id="ARBA00000971"/>
    </source>
</evidence>
<evidence type="ECO:0000256" key="3">
    <source>
        <dbReference type="ARBA" id="ARBA00023235"/>
    </source>
</evidence>
<dbReference type="EC" id="5.2.1.8" evidence="5"/>
<protein>
    <recommendedName>
        <fullName evidence="5">Peptidyl-prolyl cis-trans isomerase</fullName>
        <ecNumber evidence="5">5.2.1.8</ecNumber>
    </recommendedName>
</protein>